<feature type="compositionally biased region" description="Low complexity" evidence="1">
    <location>
        <begin position="157"/>
        <end position="166"/>
    </location>
</feature>
<reference evidence="3" key="1">
    <citation type="submission" date="2021-06" db="EMBL/GenBank/DDBJ databases">
        <authorList>
            <person name="Kallberg Y."/>
            <person name="Tangrot J."/>
            <person name="Rosling A."/>
        </authorList>
    </citation>
    <scope>NUCLEOTIDE SEQUENCE</scope>
    <source>
        <strain evidence="3">IN212</strain>
    </source>
</reference>
<dbReference type="AlphaFoldDB" id="A0A9N9NMB2"/>
<dbReference type="EMBL" id="CAJVPZ010034386">
    <property type="protein sequence ID" value="CAG8746573.1"/>
    <property type="molecule type" value="Genomic_DNA"/>
</dbReference>
<dbReference type="Proteomes" id="UP000789396">
    <property type="component" value="Unassembled WGS sequence"/>
</dbReference>
<feature type="compositionally biased region" description="Polar residues" evidence="1">
    <location>
        <begin position="102"/>
        <end position="111"/>
    </location>
</feature>
<comment type="caution">
    <text evidence="3">The sequence shown here is derived from an EMBL/GenBank/DDBJ whole genome shotgun (WGS) entry which is preliminary data.</text>
</comment>
<keyword evidence="4" id="KW-1185">Reference proteome</keyword>
<feature type="non-terminal residue" evidence="3">
    <location>
        <position position="1"/>
    </location>
</feature>
<gene>
    <name evidence="3" type="ORF">RFULGI_LOCUS13275</name>
</gene>
<dbReference type="OrthoDB" id="2289918at2759"/>
<proteinExistence type="predicted"/>
<evidence type="ECO:0000256" key="1">
    <source>
        <dbReference type="SAM" id="MobiDB-lite"/>
    </source>
</evidence>
<protein>
    <submittedName>
        <fullName evidence="3">9044_t:CDS:1</fullName>
    </submittedName>
</protein>
<evidence type="ECO:0000259" key="2">
    <source>
        <dbReference type="Pfam" id="PF13919"/>
    </source>
</evidence>
<feature type="domain" description="ASX DEUBAD" evidence="2">
    <location>
        <begin position="226"/>
        <end position="374"/>
    </location>
</feature>
<feature type="compositionally biased region" description="Polar residues" evidence="1">
    <location>
        <begin position="52"/>
        <end position="66"/>
    </location>
</feature>
<feature type="compositionally biased region" description="Polar residues" evidence="1">
    <location>
        <begin position="1"/>
        <end position="14"/>
    </location>
</feature>
<feature type="non-terminal residue" evidence="3">
    <location>
        <position position="446"/>
    </location>
</feature>
<dbReference type="InterPro" id="IPR028020">
    <property type="entry name" value="ASX_DEUBAD_dom"/>
</dbReference>
<organism evidence="3 4">
    <name type="scientific">Racocetra fulgida</name>
    <dbReference type="NCBI Taxonomy" id="60492"/>
    <lineage>
        <taxon>Eukaryota</taxon>
        <taxon>Fungi</taxon>
        <taxon>Fungi incertae sedis</taxon>
        <taxon>Mucoromycota</taxon>
        <taxon>Glomeromycotina</taxon>
        <taxon>Glomeromycetes</taxon>
        <taxon>Diversisporales</taxon>
        <taxon>Gigasporaceae</taxon>
        <taxon>Racocetra</taxon>
    </lineage>
</organism>
<feature type="compositionally biased region" description="Basic and acidic residues" evidence="1">
    <location>
        <begin position="116"/>
        <end position="129"/>
    </location>
</feature>
<dbReference type="Pfam" id="PF13919">
    <property type="entry name" value="ASXH"/>
    <property type="match status" value="1"/>
</dbReference>
<sequence>SAAKNDSTAPSAVRSTRKSTTSKDIKNEGISNLNEEEQLTVNSDRRHEELNKSYSLEDNADLTNEANAEPQGSLPKKRAKSITSPKNPRIKRPRREDDIEIASTSESSTHKLTGAPDEKARANSERKTDNSGFVEISTVSDKVQPIEDISMEDASSGEKSSLNSSSHGAQGSSHTIRSESNDDTDPVIQKRWETIKERLFETPKLPKPPYKDYQEKIVIRRPWMKKKDIDYLQKLLTDPNSPLGHKYIKHIINHNVYSEFTDEQKTRLMNLLPRSDLVPIASDAGEPIDTPRIERERQAQGLKLYEAGVSGTITEIDPQKVVPRFDFWLSDAFKDSRWWFQLSVKYGYFTKLGVDSQWTNLEKFKTEVPDIWKVIAVDKSNGNLTIRIQKGNQSKTINDISNPTRLEHELLNFDGRVPKESRPNGNAFKNFSIVRSPEYAPSLFEV</sequence>
<evidence type="ECO:0000313" key="3">
    <source>
        <dbReference type="EMBL" id="CAG8746573.1"/>
    </source>
</evidence>
<accession>A0A9N9NMB2</accession>
<evidence type="ECO:0000313" key="4">
    <source>
        <dbReference type="Proteomes" id="UP000789396"/>
    </source>
</evidence>
<feature type="region of interest" description="Disordered" evidence="1">
    <location>
        <begin position="1"/>
        <end position="186"/>
    </location>
</feature>
<name>A0A9N9NMB2_9GLOM</name>